<accession>A0A6J1REW5</accession>
<evidence type="ECO:0000313" key="3">
    <source>
        <dbReference type="RefSeq" id="XP_024891386.1"/>
    </source>
</evidence>
<evidence type="ECO:0000313" key="1">
    <source>
        <dbReference type="Proteomes" id="UP000504618"/>
    </source>
</evidence>
<evidence type="ECO:0000313" key="2">
    <source>
        <dbReference type="RefSeq" id="XP_024891332.1"/>
    </source>
</evidence>
<sequence>MWIDDTTITPYNTSTDNKTYILLDDRQNVSGKVIILPDHISQTTRSALTHNAKLFDVNKLWKDLSQSAGTKLSEFFRGAKNETLDTFAAFSFTRKLFDAKQLNMTERAKTIREIGGLETSTKTLTK</sequence>
<dbReference type="RefSeq" id="XP_024891386.1">
    <property type="nucleotide sequence ID" value="XM_025035618.1"/>
</dbReference>
<dbReference type="GeneID" id="112467136"/>
<gene>
    <name evidence="3" type="primary">LOC112467136</name>
    <name evidence="2" type="synonym">LOC112467098</name>
</gene>
<protein>
    <submittedName>
        <fullName evidence="2">Uncharacterized protein LOC112467098</fullName>
    </submittedName>
    <submittedName>
        <fullName evidence="3">Uncharacterized protein LOC112467136</fullName>
    </submittedName>
</protein>
<proteinExistence type="predicted"/>
<dbReference type="AlphaFoldDB" id="A0A6J1REW5"/>
<dbReference type="Proteomes" id="UP000504618">
    <property type="component" value="Unplaced"/>
</dbReference>
<reference evidence="2 3" key="1">
    <citation type="submission" date="2025-04" db="UniProtKB">
        <authorList>
            <consortium name="RefSeq"/>
        </authorList>
    </citation>
    <scope>IDENTIFICATION</scope>
    <source>
        <tissue evidence="2 3">Whole body</tissue>
    </source>
</reference>
<keyword evidence="1" id="KW-1185">Reference proteome</keyword>
<name>A0A6J1REW5_9HYME</name>
<organism evidence="1 3">
    <name type="scientific">Temnothorax curvispinosus</name>
    <dbReference type="NCBI Taxonomy" id="300111"/>
    <lineage>
        <taxon>Eukaryota</taxon>
        <taxon>Metazoa</taxon>
        <taxon>Ecdysozoa</taxon>
        <taxon>Arthropoda</taxon>
        <taxon>Hexapoda</taxon>
        <taxon>Insecta</taxon>
        <taxon>Pterygota</taxon>
        <taxon>Neoptera</taxon>
        <taxon>Endopterygota</taxon>
        <taxon>Hymenoptera</taxon>
        <taxon>Apocrita</taxon>
        <taxon>Aculeata</taxon>
        <taxon>Formicoidea</taxon>
        <taxon>Formicidae</taxon>
        <taxon>Myrmicinae</taxon>
        <taxon>Temnothorax</taxon>
    </lineage>
</organism>
<dbReference type="OrthoDB" id="7554452at2759"/>
<dbReference type="RefSeq" id="XP_024891332.1">
    <property type="nucleotide sequence ID" value="XM_025035564.1"/>
</dbReference>